<dbReference type="AlphaFoldDB" id="A0A829QCD1"/>
<dbReference type="EMBL" id="JAOH01000002">
    <property type="protein sequence ID" value="EUA59979.1"/>
    <property type="molecule type" value="Genomic_DNA"/>
</dbReference>
<proteinExistence type="predicted"/>
<dbReference type="Proteomes" id="UP000021210">
    <property type="component" value="Unassembled WGS sequence"/>
</dbReference>
<organism evidence="1 2">
    <name type="scientific">Mycobacteroides abscessus 1948</name>
    <dbReference type="NCBI Taxonomy" id="1299323"/>
    <lineage>
        <taxon>Bacteria</taxon>
        <taxon>Bacillati</taxon>
        <taxon>Actinomycetota</taxon>
        <taxon>Actinomycetes</taxon>
        <taxon>Mycobacteriales</taxon>
        <taxon>Mycobacteriaceae</taxon>
        <taxon>Mycobacteroides</taxon>
        <taxon>Mycobacteroides abscessus</taxon>
    </lineage>
</organism>
<reference evidence="1 2" key="1">
    <citation type="submission" date="2013-12" db="EMBL/GenBank/DDBJ databases">
        <authorList>
            <person name="Zelazny A."/>
            <person name="Olivier K."/>
            <person name="Holland S."/>
            <person name="Lenaerts A."/>
            <person name="Ordway D."/>
            <person name="DeGroote M.A."/>
            <person name="Parker T."/>
            <person name="Sizemore C."/>
            <person name="Tallon L.J."/>
            <person name="Sadzewicz L.K."/>
            <person name="Sengamalay N."/>
            <person name="Fraser C.M."/>
            <person name="Hine E."/>
            <person name="Shefchek K.A."/>
            <person name="Das S.P."/>
            <person name="Tettelin H."/>
        </authorList>
    </citation>
    <scope>NUCLEOTIDE SEQUENCE [LARGE SCALE GENOMIC DNA]</scope>
    <source>
        <strain evidence="1 2">1948</strain>
    </source>
</reference>
<comment type="caution">
    <text evidence="1">The sequence shown here is derived from an EMBL/GenBank/DDBJ whole genome shotgun (WGS) entry which is preliminary data.</text>
</comment>
<evidence type="ECO:0000313" key="2">
    <source>
        <dbReference type="Proteomes" id="UP000021210"/>
    </source>
</evidence>
<name>A0A829QCD1_9MYCO</name>
<gene>
    <name evidence="1" type="ORF">I542_0103</name>
</gene>
<sequence length="47" mass="4651">MSLAVSGLPDQLIDAEVPGHADVQPDSVVGVKFPEPAGALVAVPGEA</sequence>
<accession>A0A829QCD1</accession>
<protein>
    <submittedName>
        <fullName evidence="1">Uncharacterized protein</fullName>
    </submittedName>
</protein>
<evidence type="ECO:0000313" key="1">
    <source>
        <dbReference type="EMBL" id="EUA59979.1"/>
    </source>
</evidence>